<keyword evidence="9" id="KW-0804">Transcription</keyword>
<keyword evidence="10" id="KW-0539">Nucleus</keyword>
<dbReference type="GO" id="GO:0000981">
    <property type="term" value="F:DNA-binding transcription factor activity, RNA polymerase II-specific"/>
    <property type="evidence" value="ECO:0007669"/>
    <property type="project" value="TreeGrafter"/>
</dbReference>
<feature type="compositionally biased region" description="Basic and acidic residues" evidence="12">
    <location>
        <begin position="209"/>
        <end position="218"/>
    </location>
</feature>
<dbReference type="GO" id="GO:0005634">
    <property type="term" value="C:nucleus"/>
    <property type="evidence" value="ECO:0007669"/>
    <property type="project" value="UniProtKB-SubCell"/>
</dbReference>
<evidence type="ECO:0000256" key="10">
    <source>
        <dbReference type="ARBA" id="ARBA00023242"/>
    </source>
</evidence>
<dbReference type="FunFam" id="3.30.160.60:FF:000295">
    <property type="entry name" value="zinc finger protein 19"/>
    <property type="match status" value="1"/>
</dbReference>
<dbReference type="PROSITE" id="PS00028">
    <property type="entry name" value="ZINC_FINGER_C2H2_1"/>
    <property type="match status" value="7"/>
</dbReference>
<sequence length="454" mass="51127">MSSSRMRWRSPTSEKPPKFLEWEKSFMLSSHLIEHLKNQTEQQLRFEGEKPNLGYGGAQISEVEVHEQLQDEEKPHRCSECGEIFTLSSHLMEHLKLHTEQQVRSEGDKPSLDQGGEQSLELGLHEQLQGGEEKPHRCSECGKIFRWRANLVRHLRIHTGERPYQCGVCGKSFSQNSNLTVHLKIHTGQQVGSEGDKPTLEQGQSSEPGLHEELQNGEKKSHKCSECGKIFRWRSNLIRHRRMHTGERPYVCGHCGKGFTQKAHVMEHQKIHVGPQLGGKPTLGREGAQGSELGVHEQLQVGEEKPHKSEGEKPTLGEGSELGVQEQLQDGEEKPHKCSECGKSFWKSSNLTRHLRIHTGERPYVCGVCGKSFTQKTHLSDHQKVHTGQQLGGNPTPAHEGAWEHGGVFQGMRGRLGLREFSIWLPFPNPLCFSTNIITVPNSHFSVSCPVPIF</sequence>
<keyword evidence="3" id="KW-0479">Metal-binding</keyword>
<evidence type="ECO:0000256" key="4">
    <source>
        <dbReference type="ARBA" id="ARBA00022737"/>
    </source>
</evidence>
<evidence type="ECO:0000256" key="7">
    <source>
        <dbReference type="ARBA" id="ARBA00023015"/>
    </source>
</evidence>
<evidence type="ECO:0000313" key="15">
    <source>
        <dbReference type="Proteomes" id="UP000694413"/>
    </source>
</evidence>
<keyword evidence="6" id="KW-0862">Zinc</keyword>
<dbReference type="Pfam" id="PF00096">
    <property type="entry name" value="zf-C2H2"/>
    <property type="match status" value="5"/>
</dbReference>
<dbReference type="AlphaFoldDB" id="A0A8D2M1H1"/>
<dbReference type="FunFam" id="3.30.160.60:FF:000624">
    <property type="entry name" value="zinc finger protein 697"/>
    <property type="match status" value="1"/>
</dbReference>
<evidence type="ECO:0000256" key="6">
    <source>
        <dbReference type="ARBA" id="ARBA00022833"/>
    </source>
</evidence>
<dbReference type="Proteomes" id="UP000694413">
    <property type="component" value="Unassembled WGS sequence"/>
</dbReference>
<dbReference type="Ensembl" id="ENSZALT00000001525.1">
    <property type="protein sequence ID" value="ENSZALP00000000866.1"/>
    <property type="gene ID" value="ENSZALG00000001013.1"/>
</dbReference>
<feature type="region of interest" description="Disordered" evidence="12">
    <location>
        <begin position="188"/>
        <end position="218"/>
    </location>
</feature>
<feature type="domain" description="C2H2-type" evidence="13">
    <location>
        <begin position="76"/>
        <end position="103"/>
    </location>
</feature>
<dbReference type="FunFam" id="3.30.160.60:FF:000056">
    <property type="entry name" value="Zinc finger and SCAN domain-containing 20"/>
    <property type="match status" value="1"/>
</dbReference>
<dbReference type="SUPFAM" id="SSF57667">
    <property type="entry name" value="beta-beta-alpha zinc fingers"/>
    <property type="match status" value="4"/>
</dbReference>
<dbReference type="InterPro" id="IPR013087">
    <property type="entry name" value="Znf_C2H2_type"/>
</dbReference>
<reference evidence="14" key="1">
    <citation type="submission" date="2025-08" db="UniProtKB">
        <authorList>
            <consortium name="Ensembl"/>
        </authorList>
    </citation>
    <scope>IDENTIFICATION</scope>
</reference>
<dbReference type="SMART" id="SM00355">
    <property type="entry name" value="ZnF_C2H2"/>
    <property type="match status" value="7"/>
</dbReference>
<organism evidence="14 15">
    <name type="scientific">Zonotrichia albicollis</name>
    <name type="common">White-throated sparrow</name>
    <name type="synonym">Fringilla albicollis</name>
    <dbReference type="NCBI Taxonomy" id="44394"/>
    <lineage>
        <taxon>Eukaryota</taxon>
        <taxon>Metazoa</taxon>
        <taxon>Chordata</taxon>
        <taxon>Craniata</taxon>
        <taxon>Vertebrata</taxon>
        <taxon>Euteleostomi</taxon>
        <taxon>Archelosauria</taxon>
        <taxon>Archosauria</taxon>
        <taxon>Dinosauria</taxon>
        <taxon>Saurischia</taxon>
        <taxon>Theropoda</taxon>
        <taxon>Coelurosauria</taxon>
        <taxon>Aves</taxon>
        <taxon>Neognathae</taxon>
        <taxon>Neoaves</taxon>
        <taxon>Telluraves</taxon>
        <taxon>Australaves</taxon>
        <taxon>Passeriformes</taxon>
        <taxon>Passerellidae</taxon>
        <taxon>Zonotrichia</taxon>
    </lineage>
</organism>
<feature type="domain" description="C2H2-type" evidence="13">
    <location>
        <begin position="136"/>
        <end position="163"/>
    </location>
</feature>
<feature type="region of interest" description="Disordered" evidence="12">
    <location>
        <begin position="297"/>
        <end position="336"/>
    </location>
</feature>
<dbReference type="GO" id="GO:0000978">
    <property type="term" value="F:RNA polymerase II cis-regulatory region sequence-specific DNA binding"/>
    <property type="evidence" value="ECO:0007669"/>
    <property type="project" value="TreeGrafter"/>
</dbReference>
<accession>A0A8D2M1H1</accession>
<reference evidence="14" key="2">
    <citation type="submission" date="2025-09" db="UniProtKB">
        <authorList>
            <consortium name="Ensembl"/>
        </authorList>
    </citation>
    <scope>IDENTIFICATION</scope>
</reference>
<dbReference type="InterPro" id="IPR036236">
    <property type="entry name" value="Znf_C2H2_sf"/>
</dbReference>
<keyword evidence="8" id="KW-0238">DNA-binding</keyword>
<dbReference type="FunFam" id="3.30.160.60:FF:000290">
    <property type="entry name" value="Zinc finger protein 697 isoform X1"/>
    <property type="match status" value="1"/>
</dbReference>
<keyword evidence="5 11" id="KW-0863">Zinc-finger</keyword>
<comment type="subcellular location">
    <subcellularLocation>
        <location evidence="1">Nucleus</location>
    </subcellularLocation>
</comment>
<proteinExistence type="inferred from homology"/>
<evidence type="ECO:0000256" key="9">
    <source>
        <dbReference type="ARBA" id="ARBA00023163"/>
    </source>
</evidence>
<evidence type="ECO:0000256" key="12">
    <source>
        <dbReference type="SAM" id="MobiDB-lite"/>
    </source>
</evidence>
<name>A0A8D2M1H1_ZONAL</name>
<dbReference type="PROSITE" id="PS50157">
    <property type="entry name" value="ZINC_FINGER_C2H2_2"/>
    <property type="match status" value="7"/>
</dbReference>
<keyword evidence="7" id="KW-0805">Transcription regulation</keyword>
<comment type="similarity">
    <text evidence="2">Belongs to the krueppel C2H2-type zinc-finger protein family.</text>
</comment>
<feature type="domain" description="C2H2-type" evidence="13">
    <location>
        <begin position="222"/>
        <end position="249"/>
    </location>
</feature>
<dbReference type="GO" id="GO:0008270">
    <property type="term" value="F:zinc ion binding"/>
    <property type="evidence" value="ECO:0007669"/>
    <property type="project" value="UniProtKB-KW"/>
</dbReference>
<dbReference type="Gene3D" id="3.30.160.60">
    <property type="entry name" value="Classic Zinc Finger"/>
    <property type="match status" value="7"/>
</dbReference>
<feature type="domain" description="C2H2-type" evidence="13">
    <location>
        <begin position="164"/>
        <end position="191"/>
    </location>
</feature>
<dbReference type="Pfam" id="PF13465">
    <property type="entry name" value="zf-H2C2_2"/>
    <property type="match status" value="1"/>
</dbReference>
<keyword evidence="15" id="KW-1185">Reference proteome</keyword>
<dbReference type="PANTHER" id="PTHR23226">
    <property type="entry name" value="ZINC FINGER AND SCAN DOMAIN-CONTAINING"/>
    <property type="match status" value="1"/>
</dbReference>
<evidence type="ECO:0000256" key="1">
    <source>
        <dbReference type="ARBA" id="ARBA00004123"/>
    </source>
</evidence>
<feature type="domain" description="C2H2-type" evidence="13">
    <location>
        <begin position="250"/>
        <end position="277"/>
    </location>
</feature>
<evidence type="ECO:0000256" key="11">
    <source>
        <dbReference type="PROSITE-ProRule" id="PRU00042"/>
    </source>
</evidence>
<evidence type="ECO:0000256" key="3">
    <source>
        <dbReference type="ARBA" id="ARBA00022723"/>
    </source>
</evidence>
<evidence type="ECO:0000256" key="2">
    <source>
        <dbReference type="ARBA" id="ARBA00006991"/>
    </source>
</evidence>
<dbReference type="FunFam" id="3.30.160.60:FF:000681">
    <property type="entry name" value="zinc finger protein 205 isoform X1"/>
    <property type="match status" value="2"/>
</dbReference>
<evidence type="ECO:0000313" key="14">
    <source>
        <dbReference type="Ensembl" id="ENSZALP00000000866.1"/>
    </source>
</evidence>
<evidence type="ECO:0000256" key="8">
    <source>
        <dbReference type="ARBA" id="ARBA00023125"/>
    </source>
</evidence>
<evidence type="ECO:0000259" key="13">
    <source>
        <dbReference type="PROSITE" id="PS50157"/>
    </source>
</evidence>
<feature type="domain" description="C2H2-type" evidence="13">
    <location>
        <begin position="336"/>
        <end position="363"/>
    </location>
</feature>
<protein>
    <recommendedName>
        <fullName evidence="13">C2H2-type domain-containing protein</fullName>
    </recommendedName>
</protein>
<keyword evidence="4" id="KW-0677">Repeat</keyword>
<feature type="domain" description="C2H2-type" evidence="13">
    <location>
        <begin position="364"/>
        <end position="391"/>
    </location>
</feature>
<feature type="compositionally biased region" description="Basic and acidic residues" evidence="12">
    <location>
        <begin position="302"/>
        <end position="315"/>
    </location>
</feature>
<evidence type="ECO:0000256" key="5">
    <source>
        <dbReference type="ARBA" id="ARBA00022771"/>
    </source>
</evidence>
<dbReference type="FunFam" id="3.30.160.60:FF:001532">
    <property type="entry name" value="Zinc finger protein 483"/>
    <property type="match status" value="1"/>
</dbReference>
<dbReference type="PANTHER" id="PTHR23226:SF377">
    <property type="entry name" value="ZINC FINGER AND SCAN DOMAIN-CONTAINING PROTEIN 20"/>
    <property type="match status" value="1"/>
</dbReference>